<reference evidence="2" key="1">
    <citation type="submission" date="2020-02" db="EMBL/GenBank/DDBJ databases">
        <authorList>
            <person name="Meier V. D."/>
        </authorList>
    </citation>
    <scope>NUCLEOTIDE SEQUENCE</scope>
    <source>
        <strain evidence="2">AVDCRST_MAG50</strain>
    </source>
</reference>
<name>A0A6J4HP20_9ACTN</name>
<accession>A0A6J4HP20</accession>
<feature type="non-terminal residue" evidence="2">
    <location>
        <position position="90"/>
    </location>
</feature>
<dbReference type="EMBL" id="CADCTF010000053">
    <property type="protein sequence ID" value="CAA9227018.1"/>
    <property type="molecule type" value="Genomic_DNA"/>
</dbReference>
<keyword evidence="2" id="KW-0396">Initiation factor</keyword>
<evidence type="ECO:0000313" key="2">
    <source>
        <dbReference type="EMBL" id="CAA9227018.1"/>
    </source>
</evidence>
<sequence length="90" mass="9961">AVGHREETAPLAQEDPGLRARQRARSHQQGSARPLLHAGDRRQEPLLEHRGRTSRPRPPQGRPARDATGRLARRARTGQAWVEGGPGRRG</sequence>
<dbReference type="AlphaFoldDB" id="A0A6J4HP20"/>
<proteinExistence type="predicted"/>
<evidence type="ECO:0000256" key="1">
    <source>
        <dbReference type="SAM" id="MobiDB-lite"/>
    </source>
</evidence>
<dbReference type="GO" id="GO:0003743">
    <property type="term" value="F:translation initiation factor activity"/>
    <property type="evidence" value="ECO:0007669"/>
    <property type="project" value="UniProtKB-KW"/>
</dbReference>
<feature type="compositionally biased region" description="Basic and acidic residues" evidence="1">
    <location>
        <begin position="38"/>
        <end position="51"/>
    </location>
</feature>
<protein>
    <submittedName>
        <fullName evidence="2">Translation initiation factor 2</fullName>
    </submittedName>
</protein>
<gene>
    <name evidence="2" type="ORF">AVDCRST_MAG50-1552</name>
</gene>
<keyword evidence="2" id="KW-0648">Protein biosynthesis</keyword>
<feature type="region of interest" description="Disordered" evidence="1">
    <location>
        <begin position="1"/>
        <end position="90"/>
    </location>
</feature>
<organism evidence="2">
    <name type="scientific">uncultured Acidimicrobiales bacterium</name>
    <dbReference type="NCBI Taxonomy" id="310071"/>
    <lineage>
        <taxon>Bacteria</taxon>
        <taxon>Bacillati</taxon>
        <taxon>Actinomycetota</taxon>
        <taxon>Acidimicrobiia</taxon>
        <taxon>Acidimicrobiales</taxon>
        <taxon>environmental samples</taxon>
    </lineage>
</organism>
<feature type="non-terminal residue" evidence="2">
    <location>
        <position position="1"/>
    </location>
</feature>